<reference evidence="2" key="1">
    <citation type="submission" date="2016-11" db="EMBL/GenBank/DDBJ databases">
        <authorList>
            <person name="Varghese N."/>
            <person name="Submissions S."/>
        </authorList>
    </citation>
    <scope>NUCLEOTIDE SEQUENCE [LARGE SCALE GENOMIC DNA]</scope>
    <source>
        <strain evidence="2">DSM 26134</strain>
    </source>
</reference>
<gene>
    <name evidence="1" type="ORF">SAMN04488028_10145</name>
</gene>
<evidence type="ECO:0000313" key="1">
    <source>
        <dbReference type="EMBL" id="SHJ41742.1"/>
    </source>
</evidence>
<dbReference type="AlphaFoldDB" id="A0A1M6J520"/>
<keyword evidence="2" id="KW-1185">Reference proteome</keyword>
<evidence type="ECO:0000313" key="2">
    <source>
        <dbReference type="Proteomes" id="UP000184474"/>
    </source>
</evidence>
<accession>A0A1M6J520</accession>
<dbReference type="EMBL" id="FRAA01000001">
    <property type="protein sequence ID" value="SHJ41742.1"/>
    <property type="molecule type" value="Genomic_DNA"/>
</dbReference>
<organism evidence="1 2">
    <name type="scientific">Reichenbachiella agariperforans</name>
    <dbReference type="NCBI Taxonomy" id="156994"/>
    <lineage>
        <taxon>Bacteria</taxon>
        <taxon>Pseudomonadati</taxon>
        <taxon>Bacteroidota</taxon>
        <taxon>Cytophagia</taxon>
        <taxon>Cytophagales</taxon>
        <taxon>Reichenbachiellaceae</taxon>
        <taxon>Reichenbachiella</taxon>
    </lineage>
</organism>
<sequence length="47" mass="5060">MKGKELIKKGLMSMGGIVAIPDIFSRCSADDSSHNPQLPAKQLVSFL</sequence>
<protein>
    <submittedName>
        <fullName evidence="1">Uncharacterized protein</fullName>
    </submittedName>
</protein>
<name>A0A1M6J520_REIAG</name>
<proteinExistence type="predicted"/>
<dbReference type="Proteomes" id="UP000184474">
    <property type="component" value="Unassembled WGS sequence"/>
</dbReference>